<protein>
    <submittedName>
        <fullName evidence="1">Uncharacterized protein</fullName>
    </submittedName>
</protein>
<evidence type="ECO:0000313" key="1">
    <source>
        <dbReference type="EMBL" id="MBX63430.1"/>
    </source>
</evidence>
<dbReference type="EMBL" id="GGEC01082946">
    <property type="protein sequence ID" value="MBX63430.1"/>
    <property type="molecule type" value="Transcribed_RNA"/>
</dbReference>
<reference evidence="1" key="1">
    <citation type="submission" date="2018-02" db="EMBL/GenBank/DDBJ databases">
        <title>Rhizophora mucronata_Transcriptome.</title>
        <authorList>
            <person name="Meera S.P."/>
            <person name="Sreeshan A."/>
            <person name="Augustine A."/>
        </authorList>
    </citation>
    <scope>NUCLEOTIDE SEQUENCE</scope>
    <source>
        <tissue evidence="1">Leaf</tissue>
    </source>
</reference>
<sequence length="46" mass="5362">MSMDKLDSLGRRIFWLGLASTCDTIPTNLMLQIRYMCSSCLFLFIR</sequence>
<dbReference type="AlphaFoldDB" id="A0A2P2Q8Y6"/>
<organism evidence="1">
    <name type="scientific">Rhizophora mucronata</name>
    <name type="common">Asiatic mangrove</name>
    <dbReference type="NCBI Taxonomy" id="61149"/>
    <lineage>
        <taxon>Eukaryota</taxon>
        <taxon>Viridiplantae</taxon>
        <taxon>Streptophyta</taxon>
        <taxon>Embryophyta</taxon>
        <taxon>Tracheophyta</taxon>
        <taxon>Spermatophyta</taxon>
        <taxon>Magnoliopsida</taxon>
        <taxon>eudicotyledons</taxon>
        <taxon>Gunneridae</taxon>
        <taxon>Pentapetalae</taxon>
        <taxon>rosids</taxon>
        <taxon>fabids</taxon>
        <taxon>Malpighiales</taxon>
        <taxon>Rhizophoraceae</taxon>
        <taxon>Rhizophora</taxon>
    </lineage>
</organism>
<accession>A0A2P2Q8Y6</accession>
<name>A0A2P2Q8Y6_RHIMU</name>
<proteinExistence type="predicted"/>